<dbReference type="PROSITE" id="PS50262">
    <property type="entry name" value="G_PROTEIN_RECEP_F1_2"/>
    <property type="match status" value="1"/>
</dbReference>
<feature type="transmembrane region" description="Helical" evidence="11">
    <location>
        <begin position="238"/>
        <end position="263"/>
    </location>
</feature>
<evidence type="ECO:0000256" key="2">
    <source>
        <dbReference type="ARBA" id="ARBA00022475"/>
    </source>
</evidence>
<protein>
    <recommendedName>
        <fullName evidence="13">G-protein coupled receptors family 1 profile domain-containing protein</fullName>
    </recommendedName>
</protein>
<accession>A0ABN8MVK7</accession>
<name>A0ABN8MVK7_9CNID</name>
<keyword evidence="5 9" id="KW-0297">G-protein coupled receptor</keyword>
<feature type="transmembrane region" description="Helical" evidence="11">
    <location>
        <begin position="50"/>
        <end position="69"/>
    </location>
</feature>
<comment type="similarity">
    <text evidence="9">Belongs to the G-protein coupled receptor 1 family.</text>
</comment>
<dbReference type="SMART" id="SM01381">
    <property type="entry name" value="7TM_GPCR_Srsx"/>
    <property type="match status" value="1"/>
</dbReference>
<keyword evidence="15" id="KW-1185">Reference proteome</keyword>
<dbReference type="PROSITE" id="PS00237">
    <property type="entry name" value="G_PROTEIN_RECEP_F1_1"/>
    <property type="match status" value="1"/>
</dbReference>
<dbReference type="Gene3D" id="1.20.1070.10">
    <property type="entry name" value="Rhodopsin 7-helix transmembrane proteins"/>
    <property type="match status" value="1"/>
</dbReference>
<feature type="chain" id="PRO_5045511815" description="G-protein coupled receptors family 1 profile domain-containing protein" evidence="12">
    <location>
        <begin position="27"/>
        <end position="394"/>
    </location>
</feature>
<evidence type="ECO:0000313" key="14">
    <source>
        <dbReference type="EMBL" id="CAH3032832.1"/>
    </source>
</evidence>
<evidence type="ECO:0000256" key="1">
    <source>
        <dbReference type="ARBA" id="ARBA00004651"/>
    </source>
</evidence>
<keyword evidence="3 9" id="KW-0812">Transmembrane</keyword>
<keyword evidence="12" id="KW-0732">Signal</keyword>
<feature type="transmembrane region" description="Helical" evidence="11">
    <location>
        <begin position="189"/>
        <end position="217"/>
    </location>
</feature>
<keyword evidence="6 11" id="KW-0472">Membrane</keyword>
<organism evidence="14 15">
    <name type="scientific">Porites evermanni</name>
    <dbReference type="NCBI Taxonomy" id="104178"/>
    <lineage>
        <taxon>Eukaryota</taxon>
        <taxon>Metazoa</taxon>
        <taxon>Cnidaria</taxon>
        <taxon>Anthozoa</taxon>
        <taxon>Hexacorallia</taxon>
        <taxon>Scleractinia</taxon>
        <taxon>Fungiina</taxon>
        <taxon>Poritidae</taxon>
        <taxon>Porites</taxon>
    </lineage>
</organism>
<keyword evidence="7 9" id="KW-0675">Receptor</keyword>
<evidence type="ECO:0000256" key="12">
    <source>
        <dbReference type="SAM" id="SignalP"/>
    </source>
</evidence>
<keyword evidence="2" id="KW-1003">Cell membrane</keyword>
<keyword evidence="4 11" id="KW-1133">Transmembrane helix</keyword>
<evidence type="ECO:0000256" key="5">
    <source>
        <dbReference type="ARBA" id="ARBA00023040"/>
    </source>
</evidence>
<dbReference type="PANTHER" id="PTHR24247">
    <property type="entry name" value="5-HYDROXYTRYPTAMINE RECEPTOR"/>
    <property type="match status" value="1"/>
</dbReference>
<comment type="caution">
    <text evidence="14">The sequence shown here is derived from an EMBL/GenBank/DDBJ whole genome shotgun (WGS) entry which is preliminary data.</text>
</comment>
<proteinExistence type="inferred from homology"/>
<dbReference type="InterPro" id="IPR017452">
    <property type="entry name" value="GPCR_Rhodpsn_7TM"/>
</dbReference>
<evidence type="ECO:0000256" key="11">
    <source>
        <dbReference type="SAM" id="Phobius"/>
    </source>
</evidence>
<reference evidence="14 15" key="1">
    <citation type="submission" date="2022-05" db="EMBL/GenBank/DDBJ databases">
        <authorList>
            <consortium name="Genoscope - CEA"/>
            <person name="William W."/>
        </authorList>
    </citation>
    <scope>NUCLEOTIDE SEQUENCE [LARGE SCALE GENOMIC DNA]</scope>
</reference>
<sequence length="394" mass="43867">MARLYRLHSFLSTLILLFCVFKDARAANSTQKPISVQFSNTDVIASTVALVLVIVLALLGNTLVCFAFYRSTNLRCVTNVFIVSLAVTDILVASVSIPIWLIIQNTDCINNTITCPSVLLTLWRCLDILFSTASIMNLCAISFDRYVAITSPLRYSQIITKNRAIVVLVCLWSYSVIIATINLEGGRHYPVLVFVVSFLLPLSVMIFSYSRIFLAALRQVRRVQPIRQAFYFKREIKAAKTLALVMGAFIACWTPFFVINIIVPFSPGVQIKPIVTLLIKFLHYGNSALNPVIYSSTNRDFRNKILSVLPWTSGYFQSNIGNAVVNLWSSSFRSTFGQSSVAFQTDSVTEANNNQTNRDVSSPQEQASYAASDIKKDQRTISTNSHPHAANSSP</sequence>
<feature type="signal peptide" evidence="12">
    <location>
        <begin position="1"/>
        <end position="26"/>
    </location>
</feature>
<evidence type="ECO:0000256" key="10">
    <source>
        <dbReference type="SAM" id="MobiDB-lite"/>
    </source>
</evidence>
<dbReference type="EMBL" id="CALNXI010000682">
    <property type="protein sequence ID" value="CAH3032832.1"/>
    <property type="molecule type" value="Genomic_DNA"/>
</dbReference>
<evidence type="ECO:0000256" key="7">
    <source>
        <dbReference type="ARBA" id="ARBA00023170"/>
    </source>
</evidence>
<dbReference type="CDD" id="cd14967">
    <property type="entry name" value="7tmA_amine_R-like"/>
    <property type="match status" value="1"/>
</dbReference>
<dbReference type="Pfam" id="PF00001">
    <property type="entry name" value="7tm_1"/>
    <property type="match status" value="2"/>
</dbReference>
<evidence type="ECO:0000259" key="13">
    <source>
        <dbReference type="PROSITE" id="PS50262"/>
    </source>
</evidence>
<feature type="compositionally biased region" description="Polar residues" evidence="10">
    <location>
        <begin position="350"/>
        <end position="369"/>
    </location>
</feature>
<evidence type="ECO:0000313" key="15">
    <source>
        <dbReference type="Proteomes" id="UP001159427"/>
    </source>
</evidence>
<evidence type="ECO:0000256" key="8">
    <source>
        <dbReference type="ARBA" id="ARBA00023224"/>
    </source>
</evidence>
<dbReference type="SUPFAM" id="SSF81321">
    <property type="entry name" value="Family A G protein-coupled receptor-like"/>
    <property type="match status" value="1"/>
</dbReference>
<gene>
    <name evidence="14" type="ORF">PEVE_00039119</name>
</gene>
<evidence type="ECO:0000256" key="3">
    <source>
        <dbReference type="ARBA" id="ARBA00022692"/>
    </source>
</evidence>
<dbReference type="InterPro" id="IPR000276">
    <property type="entry name" value="GPCR_Rhodpsn"/>
</dbReference>
<comment type="subcellular location">
    <subcellularLocation>
        <location evidence="1">Cell membrane</location>
        <topology evidence="1">Multi-pass membrane protein</topology>
    </subcellularLocation>
</comment>
<evidence type="ECO:0000256" key="4">
    <source>
        <dbReference type="ARBA" id="ARBA00022989"/>
    </source>
</evidence>
<feature type="transmembrane region" description="Helical" evidence="11">
    <location>
        <begin position="164"/>
        <end position="183"/>
    </location>
</feature>
<keyword evidence="8 9" id="KW-0807">Transducer</keyword>
<evidence type="ECO:0000256" key="9">
    <source>
        <dbReference type="RuleBase" id="RU000688"/>
    </source>
</evidence>
<feature type="transmembrane region" description="Helical" evidence="11">
    <location>
        <begin position="121"/>
        <end position="143"/>
    </location>
</feature>
<feature type="domain" description="G-protein coupled receptors family 1 profile" evidence="13">
    <location>
        <begin position="60"/>
        <end position="294"/>
    </location>
</feature>
<feature type="region of interest" description="Disordered" evidence="10">
    <location>
        <begin position="350"/>
        <end position="394"/>
    </location>
</feature>
<feature type="compositionally biased region" description="Polar residues" evidence="10">
    <location>
        <begin position="380"/>
        <end position="394"/>
    </location>
</feature>
<dbReference type="Proteomes" id="UP001159427">
    <property type="component" value="Unassembled WGS sequence"/>
</dbReference>
<evidence type="ECO:0000256" key="6">
    <source>
        <dbReference type="ARBA" id="ARBA00023136"/>
    </source>
</evidence>
<dbReference type="PANTHER" id="PTHR24247:SF202">
    <property type="entry name" value="5-HYDROXYTRYPTAMINE RECEPTOR 1"/>
    <property type="match status" value="1"/>
</dbReference>
<dbReference type="PRINTS" id="PR00237">
    <property type="entry name" value="GPCRRHODOPSN"/>
</dbReference>
<feature type="transmembrane region" description="Helical" evidence="11">
    <location>
        <begin position="81"/>
        <end position="101"/>
    </location>
</feature>